<accession>A0A0F9HUY4</accession>
<name>A0A0F9HUY4_9ZZZZ</name>
<comment type="caution">
    <text evidence="1">The sequence shown here is derived from an EMBL/GenBank/DDBJ whole genome shotgun (WGS) entry which is preliminary data.</text>
</comment>
<reference evidence="1" key="1">
    <citation type="journal article" date="2015" name="Nature">
        <title>Complex archaea that bridge the gap between prokaryotes and eukaryotes.</title>
        <authorList>
            <person name="Spang A."/>
            <person name="Saw J.H."/>
            <person name="Jorgensen S.L."/>
            <person name="Zaremba-Niedzwiedzka K."/>
            <person name="Martijn J."/>
            <person name="Lind A.E."/>
            <person name="van Eijk R."/>
            <person name="Schleper C."/>
            <person name="Guy L."/>
            <person name="Ettema T.J."/>
        </authorList>
    </citation>
    <scope>NUCLEOTIDE SEQUENCE</scope>
</reference>
<dbReference type="AlphaFoldDB" id="A0A0F9HUY4"/>
<dbReference type="EMBL" id="LAZR01014041">
    <property type="protein sequence ID" value="KKM19211.1"/>
    <property type="molecule type" value="Genomic_DNA"/>
</dbReference>
<proteinExistence type="predicted"/>
<organism evidence="1">
    <name type="scientific">marine sediment metagenome</name>
    <dbReference type="NCBI Taxonomy" id="412755"/>
    <lineage>
        <taxon>unclassified sequences</taxon>
        <taxon>metagenomes</taxon>
        <taxon>ecological metagenomes</taxon>
    </lineage>
</organism>
<gene>
    <name evidence="1" type="ORF">LCGC14_1657940</name>
</gene>
<sequence length="52" mass="6107">MEPLEFFDAVRDALGQTESTDPTGCDYFIADMEKLFEEWKEVIGIHNKRRNI</sequence>
<protein>
    <submittedName>
        <fullName evidence="1">Uncharacterized protein</fullName>
    </submittedName>
</protein>
<evidence type="ECO:0000313" key="1">
    <source>
        <dbReference type="EMBL" id="KKM19211.1"/>
    </source>
</evidence>